<dbReference type="Proteomes" id="UP000297737">
    <property type="component" value="Unassembled WGS sequence"/>
</dbReference>
<dbReference type="GO" id="GO:0051603">
    <property type="term" value="P:proteolysis involved in protein catabolic process"/>
    <property type="evidence" value="ECO:0007669"/>
    <property type="project" value="TreeGrafter"/>
</dbReference>
<gene>
    <name evidence="8" type="ORF">EUV02_10685</name>
</gene>
<proteinExistence type="predicted"/>
<dbReference type="PANTHER" id="PTHR22726">
    <property type="entry name" value="METALLOENDOPEPTIDASE OMA1"/>
    <property type="match status" value="1"/>
</dbReference>
<keyword evidence="4" id="KW-0378">Hydrolase</keyword>
<accession>A0A4Y9ENG6</accession>
<evidence type="ECO:0000256" key="3">
    <source>
        <dbReference type="ARBA" id="ARBA00022723"/>
    </source>
</evidence>
<reference evidence="8 9" key="1">
    <citation type="submission" date="2019-02" db="EMBL/GenBank/DDBJ databases">
        <title>Polymorphobacter sp. isolated from the lake at the Tibet of China.</title>
        <authorList>
            <person name="Li A."/>
        </authorList>
    </citation>
    <scope>NUCLEOTIDE SEQUENCE [LARGE SCALE GENOMIC DNA]</scope>
    <source>
        <strain evidence="8 9">DJ1R-1</strain>
    </source>
</reference>
<feature type="domain" description="Peptidase M48" evidence="7">
    <location>
        <begin position="76"/>
        <end position="258"/>
    </location>
</feature>
<evidence type="ECO:0000313" key="8">
    <source>
        <dbReference type="EMBL" id="TFU03615.1"/>
    </source>
</evidence>
<keyword evidence="3" id="KW-0479">Metal-binding</keyword>
<dbReference type="InterPro" id="IPR011990">
    <property type="entry name" value="TPR-like_helical_dom_sf"/>
</dbReference>
<comment type="caution">
    <text evidence="8">The sequence shown here is derived from an EMBL/GenBank/DDBJ whole genome shotgun (WGS) entry which is preliminary data.</text>
</comment>
<evidence type="ECO:0000313" key="9">
    <source>
        <dbReference type="Proteomes" id="UP000297737"/>
    </source>
</evidence>
<keyword evidence="2" id="KW-0645">Protease</keyword>
<keyword evidence="9" id="KW-1185">Reference proteome</keyword>
<dbReference type="Pfam" id="PF01435">
    <property type="entry name" value="Peptidase_M48"/>
    <property type="match status" value="1"/>
</dbReference>
<dbReference type="SUPFAM" id="SSF48452">
    <property type="entry name" value="TPR-like"/>
    <property type="match status" value="1"/>
</dbReference>
<dbReference type="AlphaFoldDB" id="A0A4Y9ENG6"/>
<dbReference type="GO" id="GO:0046872">
    <property type="term" value="F:metal ion binding"/>
    <property type="evidence" value="ECO:0007669"/>
    <property type="project" value="UniProtKB-KW"/>
</dbReference>
<dbReference type="OrthoDB" id="9814887at2"/>
<evidence type="ECO:0000256" key="2">
    <source>
        <dbReference type="ARBA" id="ARBA00022670"/>
    </source>
</evidence>
<keyword evidence="5" id="KW-0862">Zinc</keyword>
<dbReference type="CDD" id="cd07324">
    <property type="entry name" value="M48C_Oma1-like"/>
    <property type="match status" value="1"/>
</dbReference>
<dbReference type="GO" id="GO:0004222">
    <property type="term" value="F:metalloendopeptidase activity"/>
    <property type="evidence" value="ECO:0007669"/>
    <property type="project" value="InterPro"/>
</dbReference>
<dbReference type="GO" id="GO:0016020">
    <property type="term" value="C:membrane"/>
    <property type="evidence" value="ECO:0007669"/>
    <property type="project" value="TreeGrafter"/>
</dbReference>
<dbReference type="Pfam" id="PF13432">
    <property type="entry name" value="TPR_16"/>
    <property type="match status" value="2"/>
</dbReference>
<dbReference type="InterPro" id="IPR051156">
    <property type="entry name" value="Mito/Outer_Membr_Metalloprot"/>
</dbReference>
<comment type="cofactor">
    <cofactor evidence="1">
        <name>Zn(2+)</name>
        <dbReference type="ChEBI" id="CHEBI:29105"/>
    </cofactor>
</comment>
<evidence type="ECO:0000256" key="4">
    <source>
        <dbReference type="ARBA" id="ARBA00022801"/>
    </source>
</evidence>
<organism evidence="8 9">
    <name type="scientific">Glacieibacterium arshaanense</name>
    <dbReference type="NCBI Taxonomy" id="2511025"/>
    <lineage>
        <taxon>Bacteria</taxon>
        <taxon>Pseudomonadati</taxon>
        <taxon>Pseudomonadota</taxon>
        <taxon>Alphaproteobacteria</taxon>
        <taxon>Sphingomonadales</taxon>
        <taxon>Sphingosinicellaceae</taxon>
        <taxon>Glacieibacterium</taxon>
    </lineage>
</organism>
<evidence type="ECO:0000256" key="5">
    <source>
        <dbReference type="ARBA" id="ARBA00022833"/>
    </source>
</evidence>
<dbReference type="Gene3D" id="3.30.2010.10">
    <property type="entry name" value="Metalloproteases ('zincins'), catalytic domain"/>
    <property type="match status" value="1"/>
</dbReference>
<evidence type="ECO:0000259" key="7">
    <source>
        <dbReference type="Pfam" id="PF01435"/>
    </source>
</evidence>
<dbReference type="PANTHER" id="PTHR22726:SF1">
    <property type="entry name" value="METALLOENDOPEPTIDASE OMA1, MITOCHONDRIAL"/>
    <property type="match status" value="1"/>
</dbReference>
<name>A0A4Y9ENG6_9SPHN</name>
<dbReference type="Gene3D" id="1.25.40.10">
    <property type="entry name" value="Tetratricopeptide repeat domain"/>
    <property type="match status" value="1"/>
</dbReference>
<evidence type="ECO:0000256" key="6">
    <source>
        <dbReference type="ARBA" id="ARBA00023049"/>
    </source>
</evidence>
<dbReference type="InterPro" id="IPR001915">
    <property type="entry name" value="Peptidase_M48"/>
</dbReference>
<evidence type="ECO:0000256" key="1">
    <source>
        <dbReference type="ARBA" id="ARBA00001947"/>
    </source>
</evidence>
<dbReference type="EMBL" id="SIHO01000002">
    <property type="protein sequence ID" value="TFU03615.1"/>
    <property type="molecule type" value="Genomic_DNA"/>
</dbReference>
<keyword evidence="6" id="KW-0482">Metalloprotease</keyword>
<protein>
    <submittedName>
        <fullName evidence="8">Tetratricopeptide repeat protein</fullName>
    </submittedName>
</protein>
<sequence>MNTASRPVIALHDPSATPASRLVQRPEAKSRRMGYAARFAKNLVTACAASLLLVQPVLAQSINVLRDAETEAFFRDISKPMIVAANLDPKSVQLILVGDPSINAFVCCGQNVFIHSGLIQVTDNVNQLQGVIAHELGHIAGGHNIRSSEGTGPATSISILSLIAAGAAMALGAGEAGMAILGMGQSVAQSTYLSFNRDQESRADQAGAEYLLAAQLSGQGSLDFFGKLANQEYRLAIPQTNSYNRTHPLSSERIAALADVYAKSPYFHKGPDPAFQARFLRIKGKLIGFIEDPVRTLAMFPASDQSVQARYARAYAWQRSAYPDAALGEINKLLATAPKDPYFLELKGQILLESGRNAEAITVLRAAVANAPNEPLIATLLGHALISTEMPADMAEAKPLLKAAIARDKDNPFAWYQLGVIYDREGDTPRAALASAERYSMEGNRKGASANARVALAGLPRGSADWIRAQDIALASACEGNKKKC</sequence>